<gene>
    <name evidence="1" type="ORF">D9V37_15810</name>
</gene>
<dbReference type="EMBL" id="RDBE01000010">
    <property type="protein sequence ID" value="RLV47628.1"/>
    <property type="molecule type" value="Genomic_DNA"/>
</dbReference>
<dbReference type="OrthoDB" id="9801609at2"/>
<dbReference type="Proteomes" id="UP000281708">
    <property type="component" value="Unassembled WGS sequence"/>
</dbReference>
<keyword evidence="2" id="KW-1185">Reference proteome</keyword>
<name>A0A3L8NZU0_9ACTN</name>
<dbReference type="Gene3D" id="3.40.50.2000">
    <property type="entry name" value="Glycogen Phosphorylase B"/>
    <property type="match status" value="1"/>
</dbReference>
<protein>
    <recommendedName>
        <fullName evidence="3">Glycosyltransferase</fullName>
    </recommendedName>
</protein>
<sequence length="364" mass="38732">MIRLMAPDLPALSGGLKVMYDLVAGLESAGLPARVWHGRAGFEVAGLAGTAPVEAAPRVRLEPGDLLVMPEVGGAKWSGLNPEVPTVMLVQGIDFLAGGAAFDRALPGTYPGWPQAVAAVAVSDVIEEYLRALSPELVVHRVPVVVDAERFAPQAKERLVSFMPRRRPEDLMAALQLLHRRGRFAPGSREPWRLQPIEAMTPAQVADVLGRSAVFLAGGEREGFGLPAAEAMAAGAHVVGWTGHGGREFLLPELATTVDDSDVVAMADGVEAAMDLFEHDRAAFDARARAGRDLVTSRYSRSAQQQALAEAFGELLAPGSPALVREPVVVTHTGVHAPPTSRLGRAYVAARTVGGRVKRVLRRR</sequence>
<reference evidence="1 2" key="1">
    <citation type="submission" date="2018-10" db="EMBL/GenBank/DDBJ databases">
        <title>Marmoricola sp. 4Q3S-7 whole genome shotgun sequence.</title>
        <authorList>
            <person name="Li F."/>
        </authorList>
    </citation>
    <scope>NUCLEOTIDE SEQUENCE [LARGE SCALE GENOMIC DNA]</scope>
    <source>
        <strain evidence="1 2">4Q3S-7</strain>
    </source>
</reference>
<dbReference type="RefSeq" id="WP_121807134.1">
    <property type="nucleotide sequence ID" value="NZ_RDBE01000010.1"/>
</dbReference>
<dbReference type="AlphaFoldDB" id="A0A3L8NZU0"/>
<comment type="caution">
    <text evidence="1">The sequence shown here is derived from an EMBL/GenBank/DDBJ whole genome shotgun (WGS) entry which is preliminary data.</text>
</comment>
<dbReference type="SUPFAM" id="SSF53756">
    <property type="entry name" value="UDP-Glycosyltransferase/glycogen phosphorylase"/>
    <property type="match status" value="1"/>
</dbReference>
<accession>A0A3L8NZU0</accession>
<evidence type="ECO:0000313" key="1">
    <source>
        <dbReference type="EMBL" id="RLV47628.1"/>
    </source>
</evidence>
<evidence type="ECO:0000313" key="2">
    <source>
        <dbReference type="Proteomes" id="UP000281708"/>
    </source>
</evidence>
<organism evidence="1 2">
    <name type="scientific">Nocardioides mangrovicus</name>
    <dbReference type="NCBI Taxonomy" id="2478913"/>
    <lineage>
        <taxon>Bacteria</taxon>
        <taxon>Bacillati</taxon>
        <taxon>Actinomycetota</taxon>
        <taxon>Actinomycetes</taxon>
        <taxon>Propionibacteriales</taxon>
        <taxon>Nocardioidaceae</taxon>
        <taxon>Nocardioides</taxon>
    </lineage>
</organism>
<proteinExistence type="predicted"/>
<evidence type="ECO:0008006" key="3">
    <source>
        <dbReference type="Google" id="ProtNLM"/>
    </source>
</evidence>